<evidence type="ECO:0000256" key="2">
    <source>
        <dbReference type="ARBA" id="ARBA00004604"/>
    </source>
</evidence>
<evidence type="ECO:0000313" key="12">
    <source>
        <dbReference type="Proteomes" id="UP000076798"/>
    </source>
</evidence>
<evidence type="ECO:0000256" key="7">
    <source>
        <dbReference type="RuleBase" id="RU364023"/>
    </source>
</evidence>
<dbReference type="Gene3D" id="1.10.1580.10">
    <property type="match status" value="1"/>
</dbReference>
<comment type="subcellular location">
    <subcellularLocation>
        <location evidence="2 7">Nucleus</location>
        <location evidence="2 7">Nucleolus</location>
    </subcellularLocation>
</comment>
<evidence type="ECO:0000256" key="4">
    <source>
        <dbReference type="ARBA" id="ARBA00022741"/>
    </source>
</evidence>
<keyword evidence="6 7" id="KW-0539">Nucleus</keyword>
<evidence type="ECO:0000256" key="1">
    <source>
        <dbReference type="ARBA" id="ARBA00003892"/>
    </source>
</evidence>
<feature type="compositionally biased region" description="Basic and acidic residues" evidence="8">
    <location>
        <begin position="458"/>
        <end position="467"/>
    </location>
</feature>
<feature type="region of interest" description="Disordered" evidence="8">
    <location>
        <begin position="502"/>
        <end position="537"/>
    </location>
</feature>
<dbReference type="Proteomes" id="UP000076798">
    <property type="component" value="Unassembled WGS sequence"/>
</dbReference>
<feature type="compositionally biased region" description="Basic and acidic residues" evidence="8">
    <location>
        <begin position="502"/>
        <end position="511"/>
    </location>
</feature>
<keyword evidence="4 7" id="KW-0547">Nucleotide-binding</keyword>
<sequence>MAPTKTTGASPKARSSTSKISRKRSASRVKMLNDGKPVYDRDGKIKDAAAFQKTEAQTKARRVQPDSRWFGNTRVISQTALDHFPYDRYSVLLKHNRLPISLLDDALNPNSQKVLETEPFGDTFGPKAQLKRPWIDVGSKEVLGQVGAAHDVPEANRRSRLIYGVLYKVIDSSDDLLHILDARDPLGPICRSVLEYIRKEKSHKQLVLIIDQCDLVPNWVTARYIQYFSLQYPTIKQISVGFIGCPNVGKSSVISSLKSGKVCRVAPIPGETKVQARRIYLIECPGIVPKSAHGSNTSTVLKGVLRVEASPVPPEHIAPLLERVKPLYVSRTYGIPLPEDGSPYHADQLLDQLSRKKGRILKGGEPDLEGLSKIILSDWVRSRIPFFVPPPERSDELSAKEAEQKRRTEIKDKAKASGTDEPLVPGVTQKLSGIIQKNTLVGEDARRLEEAEEALDDNQEHENHKDEGSDEDEAVSAEELVWSDVYPEREFIEAADRVYVADEEKKESNSDKKRKKKEADNDEEESKPAKEARMKTNKRKATNFFTNANVKNKNRNKAKLLEKLKGTKGRSYRCRSAKIGFRLLLPISVAFLFSVAR</sequence>
<feature type="region of interest" description="Disordered" evidence="8">
    <location>
        <begin position="1"/>
        <end position="41"/>
    </location>
</feature>
<feature type="region of interest" description="Disordered" evidence="8">
    <location>
        <begin position="390"/>
        <end position="425"/>
    </location>
</feature>
<dbReference type="Pfam" id="PF01926">
    <property type="entry name" value="MMR_HSR1"/>
    <property type="match status" value="1"/>
</dbReference>
<name>A0A166J2F2_9AGAM</name>
<dbReference type="SUPFAM" id="SSF52540">
    <property type="entry name" value="P-loop containing nucleoside triphosphate hydrolases"/>
    <property type="match status" value="1"/>
</dbReference>
<feature type="domain" description="G" evidence="9">
    <location>
        <begin position="240"/>
        <end position="289"/>
    </location>
</feature>
<feature type="domain" description="Nucleolar GTP-binding protein 2 N-terminal" evidence="10">
    <location>
        <begin position="31"/>
        <end position="143"/>
    </location>
</feature>
<accession>A0A166J2F2</accession>
<comment type="similarity">
    <text evidence="7">Belongs to the TRAFAC class YlqF/YawG GTPase family. NOG2 subfamily.</text>
</comment>
<evidence type="ECO:0000259" key="10">
    <source>
        <dbReference type="Pfam" id="PF08153"/>
    </source>
</evidence>
<evidence type="ECO:0000256" key="8">
    <source>
        <dbReference type="SAM" id="MobiDB-lite"/>
    </source>
</evidence>
<dbReference type="Pfam" id="PF08153">
    <property type="entry name" value="NGP1NT"/>
    <property type="match status" value="1"/>
</dbReference>
<dbReference type="EMBL" id="KV428004">
    <property type="protein sequence ID" value="KZT44300.1"/>
    <property type="molecule type" value="Genomic_DNA"/>
</dbReference>
<dbReference type="InterPro" id="IPR050755">
    <property type="entry name" value="TRAFAC_YlqF/YawG_RiboMat"/>
</dbReference>
<evidence type="ECO:0000256" key="3">
    <source>
        <dbReference type="ARBA" id="ARBA00022127"/>
    </source>
</evidence>
<dbReference type="InterPro" id="IPR006073">
    <property type="entry name" value="GTP-bd"/>
</dbReference>
<proteinExistence type="inferred from homology"/>
<dbReference type="Gene3D" id="3.40.50.300">
    <property type="entry name" value="P-loop containing nucleotide triphosphate hydrolases"/>
    <property type="match status" value="2"/>
</dbReference>
<feature type="compositionally biased region" description="Basic and acidic residues" evidence="8">
    <location>
        <begin position="31"/>
        <end position="41"/>
    </location>
</feature>
<dbReference type="GO" id="GO:0005525">
    <property type="term" value="F:GTP binding"/>
    <property type="evidence" value="ECO:0007669"/>
    <property type="project" value="UniProtKB-KW"/>
</dbReference>
<dbReference type="AlphaFoldDB" id="A0A166J2F2"/>
<evidence type="ECO:0000313" key="11">
    <source>
        <dbReference type="EMBL" id="KZT44300.1"/>
    </source>
</evidence>
<evidence type="ECO:0000256" key="5">
    <source>
        <dbReference type="ARBA" id="ARBA00023134"/>
    </source>
</evidence>
<dbReference type="PANTHER" id="PTHR11089:SF9">
    <property type="entry name" value="NUCLEOLAR GTP-BINDING PROTEIN 2"/>
    <property type="match status" value="1"/>
</dbReference>
<reference evidence="11 12" key="1">
    <citation type="journal article" date="2016" name="Mol. Biol. Evol.">
        <title>Comparative Genomics of Early-Diverging Mushroom-Forming Fungi Provides Insights into the Origins of Lignocellulose Decay Capabilities.</title>
        <authorList>
            <person name="Nagy L.G."/>
            <person name="Riley R."/>
            <person name="Tritt A."/>
            <person name="Adam C."/>
            <person name="Daum C."/>
            <person name="Floudas D."/>
            <person name="Sun H."/>
            <person name="Yadav J.S."/>
            <person name="Pangilinan J."/>
            <person name="Larsson K.H."/>
            <person name="Matsuura K."/>
            <person name="Barry K."/>
            <person name="Labutti K."/>
            <person name="Kuo R."/>
            <person name="Ohm R.A."/>
            <person name="Bhattacharya S.S."/>
            <person name="Shirouzu T."/>
            <person name="Yoshinaga Y."/>
            <person name="Martin F.M."/>
            <person name="Grigoriev I.V."/>
            <person name="Hibbett D.S."/>
        </authorList>
    </citation>
    <scope>NUCLEOTIDE SEQUENCE [LARGE SCALE GENOMIC DNA]</scope>
    <source>
        <strain evidence="11 12">HHB10207 ss-3</strain>
    </source>
</reference>
<dbReference type="PANTHER" id="PTHR11089">
    <property type="entry name" value="GTP-BINDING PROTEIN-RELATED"/>
    <property type="match status" value="1"/>
</dbReference>
<organism evidence="11 12">
    <name type="scientific">Sistotremastrum suecicum HHB10207 ss-3</name>
    <dbReference type="NCBI Taxonomy" id="1314776"/>
    <lineage>
        <taxon>Eukaryota</taxon>
        <taxon>Fungi</taxon>
        <taxon>Dikarya</taxon>
        <taxon>Basidiomycota</taxon>
        <taxon>Agaricomycotina</taxon>
        <taxon>Agaricomycetes</taxon>
        <taxon>Sistotremastrales</taxon>
        <taxon>Sistotremastraceae</taxon>
        <taxon>Sistotremastrum</taxon>
    </lineage>
</organism>
<dbReference type="GO" id="GO:0005730">
    <property type="term" value="C:nucleolus"/>
    <property type="evidence" value="ECO:0007669"/>
    <property type="project" value="UniProtKB-SubCell"/>
</dbReference>
<dbReference type="OrthoDB" id="444945at2759"/>
<protein>
    <recommendedName>
        <fullName evidence="3 7">Nucleolar GTP-binding protein 2</fullName>
    </recommendedName>
</protein>
<feature type="compositionally biased region" description="Basic and acidic residues" evidence="8">
    <location>
        <begin position="392"/>
        <end position="415"/>
    </location>
</feature>
<keyword evidence="5 7" id="KW-0342">GTP-binding</keyword>
<keyword evidence="12" id="KW-1185">Reference proteome</keyword>
<evidence type="ECO:0000256" key="6">
    <source>
        <dbReference type="ARBA" id="ARBA00023242"/>
    </source>
</evidence>
<evidence type="ECO:0000259" key="9">
    <source>
        <dbReference type="Pfam" id="PF01926"/>
    </source>
</evidence>
<dbReference type="STRING" id="1314776.A0A166J2F2"/>
<dbReference type="InterPro" id="IPR023179">
    <property type="entry name" value="GTP-bd_ortho_bundle_sf"/>
</dbReference>
<gene>
    <name evidence="11" type="ORF">SISSUDRAFT_1068279</name>
</gene>
<comment type="function">
    <text evidence="1 7">GTPase that associates with pre-60S ribosomal subunits in the nucleolus and is required for their nuclear export and maturation.</text>
</comment>
<feature type="region of interest" description="Disordered" evidence="8">
    <location>
        <begin position="452"/>
        <end position="475"/>
    </location>
</feature>
<dbReference type="InterPro" id="IPR027417">
    <property type="entry name" value="P-loop_NTPase"/>
</dbReference>
<dbReference type="InterPro" id="IPR012971">
    <property type="entry name" value="NOG2_N_dom"/>
</dbReference>